<evidence type="ECO:0000256" key="2">
    <source>
        <dbReference type="ARBA" id="ARBA00022737"/>
    </source>
</evidence>
<evidence type="ECO:0000256" key="5">
    <source>
        <dbReference type="PROSITE-ProRule" id="PRU00125"/>
    </source>
</evidence>
<dbReference type="Proteomes" id="UP000663829">
    <property type="component" value="Unassembled WGS sequence"/>
</dbReference>
<dbReference type="FunFam" id="2.10.110.10:FF:000001">
    <property type="entry name" value="Cysteine and glycine-rich protein 1"/>
    <property type="match status" value="1"/>
</dbReference>
<evidence type="ECO:0000256" key="3">
    <source>
        <dbReference type="ARBA" id="ARBA00022833"/>
    </source>
</evidence>
<feature type="region of interest" description="Disordered" evidence="6">
    <location>
        <begin position="73"/>
        <end position="107"/>
    </location>
</feature>
<dbReference type="EMBL" id="CAJOBA010003002">
    <property type="protein sequence ID" value="CAF3667293.1"/>
    <property type="molecule type" value="Genomic_DNA"/>
</dbReference>
<dbReference type="Proteomes" id="UP000682733">
    <property type="component" value="Unassembled WGS sequence"/>
</dbReference>
<dbReference type="PROSITE" id="PS50023">
    <property type="entry name" value="LIM_DOMAIN_2"/>
    <property type="match status" value="1"/>
</dbReference>
<sequence length="107" mass="11626">MPQWGGGGDKCQRCEKTVYANEAVSACSAKWHKGCFKCKTCNGLLTLASYKDFSNDIYCKSCYQDKLHPHERNRKQLEKGFSRQPGGDQAAGASAAKGASGEEAAEE</sequence>
<dbReference type="Proteomes" id="UP000677228">
    <property type="component" value="Unassembled WGS sequence"/>
</dbReference>
<evidence type="ECO:0000313" key="11">
    <source>
        <dbReference type="EMBL" id="CAF3667293.1"/>
    </source>
</evidence>
<evidence type="ECO:0000256" key="1">
    <source>
        <dbReference type="ARBA" id="ARBA00022723"/>
    </source>
</evidence>
<dbReference type="Pfam" id="PF00412">
    <property type="entry name" value="LIM"/>
    <property type="match status" value="1"/>
</dbReference>
<accession>A0A813U0F9</accession>
<dbReference type="EMBL" id="CAJNOQ010000579">
    <property type="protein sequence ID" value="CAF0817010.1"/>
    <property type="molecule type" value="Genomic_DNA"/>
</dbReference>
<dbReference type="EMBL" id="CAJNOK010003001">
    <property type="protein sequence ID" value="CAF0884048.1"/>
    <property type="molecule type" value="Genomic_DNA"/>
</dbReference>
<reference evidence="8" key="1">
    <citation type="submission" date="2021-02" db="EMBL/GenBank/DDBJ databases">
        <authorList>
            <person name="Nowell W R."/>
        </authorList>
    </citation>
    <scope>NUCLEOTIDE SEQUENCE</scope>
</reference>
<name>A0A813U0F9_9BILA</name>
<evidence type="ECO:0000313" key="12">
    <source>
        <dbReference type="Proteomes" id="UP000663829"/>
    </source>
</evidence>
<feature type="domain" description="LIM zinc-binding" evidence="7">
    <location>
        <begin position="9"/>
        <end position="69"/>
    </location>
</feature>
<dbReference type="Proteomes" id="UP000681722">
    <property type="component" value="Unassembled WGS sequence"/>
</dbReference>
<dbReference type="PROSITE" id="PS00478">
    <property type="entry name" value="LIM_DOMAIN_1"/>
    <property type="match status" value="1"/>
</dbReference>
<evidence type="ECO:0000313" key="10">
    <source>
        <dbReference type="EMBL" id="CAF3603218.1"/>
    </source>
</evidence>
<keyword evidence="1 5" id="KW-0479">Metal-binding</keyword>
<evidence type="ECO:0000313" key="8">
    <source>
        <dbReference type="EMBL" id="CAF0817010.1"/>
    </source>
</evidence>
<dbReference type="InterPro" id="IPR001781">
    <property type="entry name" value="Znf_LIM"/>
</dbReference>
<keyword evidence="12" id="KW-1185">Reference proteome</keyword>
<dbReference type="OrthoDB" id="1679758at2759"/>
<organism evidence="8 12">
    <name type="scientific">Didymodactylos carnosus</name>
    <dbReference type="NCBI Taxonomy" id="1234261"/>
    <lineage>
        <taxon>Eukaryota</taxon>
        <taxon>Metazoa</taxon>
        <taxon>Spiralia</taxon>
        <taxon>Gnathifera</taxon>
        <taxon>Rotifera</taxon>
        <taxon>Eurotatoria</taxon>
        <taxon>Bdelloidea</taxon>
        <taxon>Philodinida</taxon>
        <taxon>Philodinidae</taxon>
        <taxon>Didymodactylos</taxon>
    </lineage>
</organism>
<dbReference type="SMART" id="SM00132">
    <property type="entry name" value="LIM"/>
    <property type="match status" value="1"/>
</dbReference>
<dbReference type="AlphaFoldDB" id="A0A813U0F9"/>
<gene>
    <name evidence="8" type="ORF">GPM918_LOCUS4343</name>
    <name evidence="9" type="ORF">OVA965_LOCUS8773</name>
    <name evidence="10" type="ORF">SRO942_LOCUS4344</name>
    <name evidence="11" type="ORF">TMI583_LOCUS8769</name>
</gene>
<dbReference type="PANTHER" id="PTHR24206">
    <property type="entry name" value="OS06G0237300 PROTEIN"/>
    <property type="match status" value="1"/>
</dbReference>
<dbReference type="GO" id="GO:0046872">
    <property type="term" value="F:metal ion binding"/>
    <property type="evidence" value="ECO:0007669"/>
    <property type="project" value="UniProtKB-KW"/>
</dbReference>
<protein>
    <recommendedName>
        <fullName evidence="7">LIM zinc-binding domain-containing protein</fullName>
    </recommendedName>
</protein>
<comment type="caution">
    <text evidence="8">The sequence shown here is derived from an EMBL/GenBank/DDBJ whole genome shotgun (WGS) entry which is preliminary data.</text>
</comment>
<dbReference type="SUPFAM" id="SSF57716">
    <property type="entry name" value="Glucocorticoid receptor-like (DNA-binding domain)"/>
    <property type="match status" value="2"/>
</dbReference>
<keyword evidence="3 5" id="KW-0862">Zinc</keyword>
<dbReference type="EMBL" id="CAJOBC010000579">
    <property type="protein sequence ID" value="CAF3603218.1"/>
    <property type="molecule type" value="Genomic_DNA"/>
</dbReference>
<proteinExistence type="predicted"/>
<evidence type="ECO:0000313" key="9">
    <source>
        <dbReference type="EMBL" id="CAF0884048.1"/>
    </source>
</evidence>
<feature type="compositionally biased region" description="Low complexity" evidence="6">
    <location>
        <begin position="90"/>
        <end position="107"/>
    </location>
</feature>
<dbReference type="Gene3D" id="2.10.110.10">
    <property type="entry name" value="Cysteine Rich Protein"/>
    <property type="match status" value="1"/>
</dbReference>
<evidence type="ECO:0000256" key="6">
    <source>
        <dbReference type="SAM" id="MobiDB-lite"/>
    </source>
</evidence>
<evidence type="ECO:0000259" key="7">
    <source>
        <dbReference type="PROSITE" id="PS50023"/>
    </source>
</evidence>
<keyword evidence="2" id="KW-0677">Repeat</keyword>
<keyword evidence="4 5" id="KW-0440">LIM domain</keyword>
<evidence type="ECO:0000256" key="4">
    <source>
        <dbReference type="ARBA" id="ARBA00023038"/>
    </source>
</evidence>